<keyword evidence="1" id="KW-0489">Methyltransferase</keyword>
<dbReference type="AlphaFoldDB" id="G0UB58"/>
<dbReference type="PANTHER" id="PTHR46402">
    <property type="entry name" value="SET AND MYND DOMAIN-CONTAINING PROTEIN 5"/>
    <property type="match status" value="1"/>
</dbReference>
<dbReference type="SMART" id="SM00028">
    <property type="entry name" value="TPR"/>
    <property type="match status" value="2"/>
</dbReference>
<dbReference type="InterPro" id="IPR001214">
    <property type="entry name" value="SET_dom"/>
</dbReference>
<evidence type="ECO:0000256" key="2">
    <source>
        <dbReference type="ARBA" id="ARBA00022679"/>
    </source>
</evidence>
<sequence>MDIVEGLKQEGNACFMNGDLSGAVAAYQQGINALLNGLASDKETSVNTGNETSGMLAVLYSNLSNAYLSQREYTSSRECAEKATQCDPTFVKAWLRYVHASRLDGYPFEAFVALLRHLRPLVREQSSLATGAAATKLLVELEADVDLPLYKALGLSNVLPHIELESFESGMGIIARKPIKPNDVILVEEKFETSFAELDLNVQCDLTTIKIVTHFAKKAFPLQQQRSAEWLRFRKEFKGCWPRCPGDVPAEMHAEVAEKLRPQLPSMSDEDFEELYLFAMMCRYNCFRSGFFRACALANHSCIANAAMKYNPGEKSMTLIAVRHIAAGEFVNVKYLSDAQFLMGVGKRREYLRSWLFWCACSRCCSDSDGTFGDGAPQEQMQCAHCHRFTHLPFSSIREAAMETDPLIPREAPCLHCGATVSWSTESRQLVEQVTDSFKIAATYTRVDEITEWFTRNVAKVHEVHVHPKHWLYRVLLYFFCVPLTSLINEHFVKFRAVGWHGSHVEALLLQFGLRRLYQNPFTDDYRDSDQPAPVNAVHDGGVENADLLQMSAGMECGGDLLYALSILWRLIEPFYPPYEGWALHRAICQLTLFALTNPRESVAMPASEALQILRCHGKFLGSADASLWISAYNQHKPTGKHRGILSNKQIKSALQLS</sequence>
<dbReference type="CDD" id="cd20071">
    <property type="entry name" value="SET_SMYD"/>
    <property type="match status" value="1"/>
</dbReference>
<dbReference type="EMBL" id="HE573027">
    <property type="protein sequence ID" value="CCC53045.1"/>
    <property type="molecule type" value="Genomic_DNA"/>
</dbReference>
<dbReference type="SUPFAM" id="SSF48452">
    <property type="entry name" value="TPR-like"/>
    <property type="match status" value="1"/>
</dbReference>
<name>G0UB58_TRYVY</name>
<protein>
    <recommendedName>
        <fullName evidence="4">SET domain-containing protein</fullName>
    </recommendedName>
</protein>
<dbReference type="InterPro" id="IPR011990">
    <property type="entry name" value="TPR-like_helical_dom_sf"/>
</dbReference>
<dbReference type="PROSITE" id="PS50280">
    <property type="entry name" value="SET"/>
    <property type="match status" value="1"/>
</dbReference>
<dbReference type="InterPro" id="IPR046341">
    <property type="entry name" value="SET_dom_sf"/>
</dbReference>
<feature type="domain" description="SET" evidence="4">
    <location>
        <begin position="160"/>
        <end position="336"/>
    </location>
</feature>
<dbReference type="VEuPathDB" id="TriTrypDB:TvY486_1105290"/>
<reference evidence="5" key="1">
    <citation type="journal article" date="2012" name="Proc. Natl. Acad. Sci. U.S.A.">
        <title>Antigenic diversity is generated by distinct evolutionary mechanisms in African trypanosome species.</title>
        <authorList>
            <person name="Jackson A.P."/>
            <person name="Berry A."/>
            <person name="Aslett M."/>
            <person name="Allison H.C."/>
            <person name="Burton P."/>
            <person name="Vavrova-Anderson J."/>
            <person name="Brown R."/>
            <person name="Browne H."/>
            <person name="Corton N."/>
            <person name="Hauser H."/>
            <person name="Gamble J."/>
            <person name="Gilderthorp R."/>
            <person name="Marcello L."/>
            <person name="McQuillan J."/>
            <person name="Otto T.D."/>
            <person name="Quail M.A."/>
            <person name="Sanders M.J."/>
            <person name="van Tonder A."/>
            <person name="Ginger M.L."/>
            <person name="Field M.C."/>
            <person name="Barry J.D."/>
            <person name="Hertz-Fowler C."/>
            <person name="Berriman M."/>
        </authorList>
    </citation>
    <scope>NUCLEOTIDE SEQUENCE</scope>
    <source>
        <strain evidence="5">Y486</strain>
    </source>
</reference>
<dbReference type="Gene3D" id="1.25.40.10">
    <property type="entry name" value="Tetratricopeptide repeat domain"/>
    <property type="match status" value="1"/>
</dbReference>
<evidence type="ECO:0000256" key="3">
    <source>
        <dbReference type="ARBA" id="ARBA00022691"/>
    </source>
</evidence>
<dbReference type="GO" id="GO:0045814">
    <property type="term" value="P:negative regulation of gene expression, epigenetic"/>
    <property type="evidence" value="ECO:0007669"/>
    <property type="project" value="TreeGrafter"/>
</dbReference>
<gene>
    <name evidence="5" type="ORF">TVY486_1105290</name>
</gene>
<dbReference type="PANTHER" id="PTHR46402:SF2">
    <property type="entry name" value="HISTONE-LYSINE N-TRIMETHYLTRANSFERASE SMYD5"/>
    <property type="match status" value="1"/>
</dbReference>
<dbReference type="GO" id="GO:0042799">
    <property type="term" value="F:histone H4K20 methyltransferase activity"/>
    <property type="evidence" value="ECO:0007669"/>
    <property type="project" value="TreeGrafter"/>
</dbReference>
<evidence type="ECO:0000259" key="4">
    <source>
        <dbReference type="PROSITE" id="PS50280"/>
    </source>
</evidence>
<organism evidence="5">
    <name type="scientific">Trypanosoma vivax (strain Y486)</name>
    <dbReference type="NCBI Taxonomy" id="1055687"/>
    <lineage>
        <taxon>Eukaryota</taxon>
        <taxon>Discoba</taxon>
        <taxon>Euglenozoa</taxon>
        <taxon>Kinetoplastea</taxon>
        <taxon>Metakinetoplastina</taxon>
        <taxon>Trypanosomatida</taxon>
        <taxon>Trypanosomatidae</taxon>
        <taxon>Trypanosoma</taxon>
        <taxon>Duttonella</taxon>
    </lineage>
</organism>
<dbReference type="InterPro" id="IPR019734">
    <property type="entry name" value="TPR_rpt"/>
</dbReference>
<dbReference type="Gene3D" id="2.170.270.10">
    <property type="entry name" value="SET domain"/>
    <property type="match status" value="1"/>
</dbReference>
<evidence type="ECO:0000256" key="1">
    <source>
        <dbReference type="ARBA" id="ARBA00022603"/>
    </source>
</evidence>
<accession>G0UB58</accession>
<dbReference type="SUPFAM" id="SSF82199">
    <property type="entry name" value="SET domain"/>
    <property type="match status" value="1"/>
</dbReference>
<proteinExistence type="predicted"/>
<dbReference type="Pfam" id="PF00856">
    <property type="entry name" value="SET"/>
    <property type="match status" value="1"/>
</dbReference>
<keyword evidence="2" id="KW-0808">Transferase</keyword>
<keyword evidence="3" id="KW-0949">S-adenosyl-L-methionine</keyword>
<dbReference type="GO" id="GO:0032259">
    <property type="term" value="P:methylation"/>
    <property type="evidence" value="ECO:0007669"/>
    <property type="project" value="UniProtKB-KW"/>
</dbReference>
<evidence type="ECO:0000313" key="5">
    <source>
        <dbReference type="EMBL" id="CCC53045.1"/>
    </source>
</evidence>